<accession>Q4RFA6</accession>
<dbReference type="GO" id="GO:0009897">
    <property type="term" value="C:external side of plasma membrane"/>
    <property type="evidence" value="ECO:0007669"/>
    <property type="project" value="TreeGrafter"/>
</dbReference>
<dbReference type="PRINTS" id="PR00237">
    <property type="entry name" value="GPCRRHODOPSN"/>
</dbReference>
<dbReference type="GO" id="GO:0006955">
    <property type="term" value="P:immune response"/>
    <property type="evidence" value="ECO:0007669"/>
    <property type="project" value="TreeGrafter"/>
</dbReference>
<feature type="transmembrane region" description="Helical" evidence="10">
    <location>
        <begin position="136"/>
        <end position="155"/>
    </location>
</feature>
<keyword evidence="4 10" id="KW-1133">Transmembrane helix</keyword>
<evidence type="ECO:0000313" key="12">
    <source>
        <dbReference type="EMBL" id="CAG12926.1"/>
    </source>
</evidence>
<evidence type="ECO:0000256" key="4">
    <source>
        <dbReference type="ARBA" id="ARBA00022989"/>
    </source>
</evidence>
<comment type="similarity">
    <text evidence="9">Belongs to the G-protein coupled receptor 1 family.</text>
</comment>
<comment type="caution">
    <text evidence="12">The sequence shown here is derived from an EMBL/GenBank/DDBJ whole genome shotgun (WGS) entry which is preliminary data.</text>
</comment>
<reference evidence="12" key="1">
    <citation type="journal article" date="2004" name="Nature">
        <title>Genome duplication in the teleost fish Tetraodon nigroviridis reveals the early vertebrate proto-karyotype.</title>
        <authorList>
            <person name="Jaillon O."/>
            <person name="Aury J.-M."/>
            <person name="Brunet F."/>
            <person name="Petit J.-L."/>
            <person name="Stange-Thomann N."/>
            <person name="Mauceli E."/>
            <person name="Bouneau L."/>
            <person name="Fischer C."/>
            <person name="Ozouf-Costaz C."/>
            <person name="Bernot A."/>
            <person name="Nicaud S."/>
            <person name="Jaffe D."/>
            <person name="Fisher S."/>
            <person name="Lutfalla G."/>
            <person name="Dossat C."/>
            <person name="Segurens B."/>
            <person name="Dasilva C."/>
            <person name="Salanoubat M."/>
            <person name="Levy M."/>
            <person name="Boudet N."/>
            <person name="Castellano S."/>
            <person name="Anthouard V."/>
            <person name="Jubin C."/>
            <person name="Castelli V."/>
            <person name="Katinka M."/>
            <person name="Vacherie B."/>
            <person name="Biemont C."/>
            <person name="Skalli Z."/>
            <person name="Cattolico L."/>
            <person name="Poulain J."/>
            <person name="De Berardinis V."/>
            <person name="Cruaud C."/>
            <person name="Duprat S."/>
            <person name="Brottier P."/>
            <person name="Coutanceau J.-P."/>
            <person name="Gouzy J."/>
            <person name="Parra G."/>
            <person name="Lardier G."/>
            <person name="Chapple C."/>
            <person name="McKernan K.J."/>
            <person name="McEwan P."/>
            <person name="Bosak S."/>
            <person name="Kellis M."/>
            <person name="Volff J.-N."/>
            <person name="Guigo R."/>
            <person name="Zody M.C."/>
            <person name="Mesirov J."/>
            <person name="Lindblad-Toh K."/>
            <person name="Birren B."/>
            <person name="Nusbaum C."/>
            <person name="Kahn D."/>
            <person name="Robinson-Rechavi M."/>
            <person name="Laudet V."/>
            <person name="Schachter V."/>
            <person name="Quetier F."/>
            <person name="Saurin W."/>
            <person name="Scarpelli C."/>
            <person name="Wincker P."/>
            <person name="Lander E.S."/>
            <person name="Weissenbach J."/>
            <person name="Roest Crollius H."/>
        </authorList>
    </citation>
    <scope>NUCLEOTIDE SEQUENCE [LARGE SCALE GENOMIC DNA]</scope>
</reference>
<feature type="transmembrane region" description="Helical" evidence="10">
    <location>
        <begin position="193"/>
        <end position="214"/>
    </location>
</feature>
<evidence type="ECO:0000256" key="8">
    <source>
        <dbReference type="ARBA" id="ARBA00023224"/>
    </source>
</evidence>
<name>Q4RFA6_TETNG</name>
<dbReference type="Pfam" id="PF00001">
    <property type="entry name" value="7tm_1"/>
    <property type="match status" value="1"/>
</dbReference>
<keyword evidence="5 9" id="KW-0297">G-protein coupled receptor</keyword>
<evidence type="ECO:0000259" key="11">
    <source>
        <dbReference type="PROSITE" id="PS50262"/>
    </source>
</evidence>
<dbReference type="InterPro" id="IPR050119">
    <property type="entry name" value="CCR1-9-like"/>
</dbReference>
<evidence type="ECO:0000256" key="5">
    <source>
        <dbReference type="ARBA" id="ARBA00023040"/>
    </source>
</evidence>
<feature type="non-terminal residue" evidence="12">
    <location>
        <position position="1"/>
    </location>
</feature>
<feature type="transmembrane region" description="Helical" evidence="10">
    <location>
        <begin position="28"/>
        <end position="52"/>
    </location>
</feature>
<feature type="transmembrane region" description="Helical" evidence="10">
    <location>
        <begin position="269"/>
        <end position="292"/>
    </location>
</feature>
<dbReference type="CDD" id="cd14984">
    <property type="entry name" value="7tmA_Chemokine_R"/>
    <property type="match status" value="1"/>
</dbReference>
<dbReference type="AlphaFoldDB" id="Q4RFA6"/>
<dbReference type="OrthoDB" id="5981253at2759"/>
<keyword evidence="3 9" id="KW-0812">Transmembrane</keyword>
<dbReference type="PRINTS" id="PR00657">
    <property type="entry name" value="CCCHEMOKINER"/>
</dbReference>
<organism evidence="12">
    <name type="scientific">Tetraodon nigroviridis</name>
    <name type="common">Spotted green pufferfish</name>
    <name type="synonym">Chelonodon nigroviridis</name>
    <dbReference type="NCBI Taxonomy" id="99883"/>
    <lineage>
        <taxon>Eukaryota</taxon>
        <taxon>Metazoa</taxon>
        <taxon>Chordata</taxon>
        <taxon>Craniata</taxon>
        <taxon>Vertebrata</taxon>
        <taxon>Euteleostomi</taxon>
        <taxon>Actinopterygii</taxon>
        <taxon>Neopterygii</taxon>
        <taxon>Teleostei</taxon>
        <taxon>Neoteleostei</taxon>
        <taxon>Acanthomorphata</taxon>
        <taxon>Eupercaria</taxon>
        <taxon>Tetraodontiformes</taxon>
        <taxon>Tetradontoidea</taxon>
        <taxon>Tetraodontidae</taxon>
        <taxon>Tetraodon</taxon>
    </lineage>
</organism>
<feature type="domain" description="G-protein coupled receptors family 1 profile" evidence="11">
    <location>
        <begin position="43"/>
        <end position="289"/>
    </location>
</feature>
<dbReference type="GO" id="GO:0007204">
    <property type="term" value="P:positive regulation of cytosolic calcium ion concentration"/>
    <property type="evidence" value="ECO:0007669"/>
    <property type="project" value="TreeGrafter"/>
</dbReference>
<dbReference type="PROSITE" id="PS50262">
    <property type="entry name" value="G_PROTEIN_RECEP_F1_2"/>
    <property type="match status" value="1"/>
</dbReference>
<dbReference type="EMBL" id="CAAE01015119">
    <property type="protein sequence ID" value="CAG12926.1"/>
    <property type="molecule type" value="Genomic_DNA"/>
</dbReference>
<keyword evidence="7 9" id="KW-0675">Receptor</keyword>
<dbReference type="SUPFAM" id="SSF81321">
    <property type="entry name" value="Family A G protein-coupled receptor-like"/>
    <property type="match status" value="1"/>
</dbReference>
<feature type="transmembrane region" description="Helical" evidence="10">
    <location>
        <begin position="64"/>
        <end position="85"/>
    </location>
</feature>
<evidence type="ECO:0000256" key="10">
    <source>
        <dbReference type="SAM" id="Phobius"/>
    </source>
</evidence>
<dbReference type="PROSITE" id="PS00237">
    <property type="entry name" value="G_PROTEIN_RECEP_F1_1"/>
    <property type="match status" value="1"/>
</dbReference>
<keyword evidence="6 10" id="KW-0472">Membrane</keyword>
<evidence type="ECO:0000256" key="7">
    <source>
        <dbReference type="ARBA" id="ARBA00023170"/>
    </source>
</evidence>
<dbReference type="GO" id="GO:0019957">
    <property type="term" value="F:C-C chemokine binding"/>
    <property type="evidence" value="ECO:0007669"/>
    <property type="project" value="TreeGrafter"/>
</dbReference>
<evidence type="ECO:0000256" key="2">
    <source>
        <dbReference type="ARBA" id="ARBA00022475"/>
    </source>
</evidence>
<keyword evidence="8 9" id="KW-0807">Transducer</keyword>
<feature type="transmembrane region" description="Helical" evidence="10">
    <location>
        <begin position="226"/>
        <end position="249"/>
    </location>
</feature>
<dbReference type="GO" id="GO:0019722">
    <property type="term" value="P:calcium-mediated signaling"/>
    <property type="evidence" value="ECO:0007669"/>
    <property type="project" value="TreeGrafter"/>
</dbReference>
<evidence type="ECO:0000256" key="3">
    <source>
        <dbReference type="ARBA" id="ARBA00022692"/>
    </source>
</evidence>
<evidence type="ECO:0000256" key="9">
    <source>
        <dbReference type="RuleBase" id="RU000688"/>
    </source>
</evidence>
<dbReference type="PANTHER" id="PTHR10489">
    <property type="entry name" value="CELL ADHESION MOLECULE"/>
    <property type="match status" value="1"/>
</dbReference>
<gene>
    <name evidence="12" type="ORF">GSTENG00035411001</name>
</gene>
<dbReference type="InterPro" id="IPR017452">
    <property type="entry name" value="GPCR_Rhodpsn_7TM"/>
</dbReference>
<dbReference type="Gene3D" id="1.20.1070.10">
    <property type="entry name" value="Rhodopsin 7-helix transmembrane proteins"/>
    <property type="match status" value="1"/>
</dbReference>
<evidence type="ECO:0000256" key="1">
    <source>
        <dbReference type="ARBA" id="ARBA00004651"/>
    </source>
</evidence>
<dbReference type="PANTHER" id="PTHR10489:SF944">
    <property type="entry name" value="C-C CHEMOKINE RECEPTOR TYPE 8-LIKE"/>
    <property type="match status" value="1"/>
</dbReference>
<proteinExistence type="inferred from homology"/>
<sequence length="309" mass="34789">EDPTYYYEYNDNISQLCTIRAPSFGKVFIPTLYCLVFIVGFAGNSTVIWVLLQFIKLKTMADVCLLNLALSDLIFAVSLPLWAFNFQILALCKVMTAIYQVGFYSGTLFVTLMSLDRYVAIVHAVSSMRARTLHRGIIASISIWAVSIIIAAPQVKYASLEIDPENNLSQCQPLYPEDSMEFWKMRRNLSENIVALFVCLPIMIFCYVKILIVLSKSPNSKKDKAIRLIFAIVCVFVMCWVPYNVTVFLQTLQIFEILVSCSASRSISLTMSFAEIIALSHCCLNPIIYAFAGEKFRKSLANAVGRHLG</sequence>
<protein>
    <submittedName>
        <fullName evidence="12">(spotted green pufferfish) hypothetical protein</fullName>
    </submittedName>
</protein>
<feature type="transmembrane region" description="Helical" evidence="10">
    <location>
        <begin position="97"/>
        <end position="115"/>
    </location>
</feature>
<dbReference type="InterPro" id="IPR000276">
    <property type="entry name" value="GPCR_Rhodpsn"/>
</dbReference>
<comment type="subcellular location">
    <subcellularLocation>
        <location evidence="1">Cell membrane</location>
        <topology evidence="1">Multi-pass membrane protein</topology>
    </subcellularLocation>
</comment>
<feature type="non-terminal residue" evidence="12">
    <location>
        <position position="309"/>
    </location>
</feature>
<dbReference type="GO" id="GO:0060326">
    <property type="term" value="P:cell chemotaxis"/>
    <property type="evidence" value="ECO:0007669"/>
    <property type="project" value="TreeGrafter"/>
</dbReference>
<evidence type="ECO:0000256" key="6">
    <source>
        <dbReference type="ARBA" id="ARBA00023136"/>
    </source>
</evidence>
<keyword evidence="2" id="KW-1003">Cell membrane</keyword>
<reference evidence="12" key="2">
    <citation type="submission" date="2004-02" db="EMBL/GenBank/DDBJ databases">
        <authorList>
            <consortium name="Genoscope"/>
            <consortium name="Whitehead Institute Centre for Genome Research"/>
        </authorList>
    </citation>
    <scope>NUCLEOTIDE SEQUENCE</scope>
</reference>
<dbReference type="GO" id="GO:0016493">
    <property type="term" value="F:C-C chemokine receptor activity"/>
    <property type="evidence" value="ECO:0007669"/>
    <property type="project" value="TreeGrafter"/>
</dbReference>
<dbReference type="InterPro" id="IPR000355">
    <property type="entry name" value="Chemokine_rcpt"/>
</dbReference>
<dbReference type="KEGG" id="tng:GSTEN00035411G001"/>